<dbReference type="Gene3D" id="3.40.50.300">
    <property type="entry name" value="P-loop containing nucleotide triphosphate hydrolases"/>
    <property type="match status" value="1"/>
</dbReference>
<dbReference type="Gene3D" id="1.20.1560.10">
    <property type="entry name" value="ABC transporter type 1, transmembrane domain"/>
    <property type="match status" value="1"/>
</dbReference>
<dbReference type="PANTHER" id="PTHR24221">
    <property type="entry name" value="ATP-BINDING CASSETTE SUB-FAMILY B"/>
    <property type="match status" value="1"/>
</dbReference>
<dbReference type="GO" id="GO:0016887">
    <property type="term" value="F:ATP hydrolysis activity"/>
    <property type="evidence" value="ECO:0007669"/>
    <property type="project" value="InterPro"/>
</dbReference>
<feature type="transmembrane region" description="Helical" evidence="7">
    <location>
        <begin position="21"/>
        <end position="51"/>
    </location>
</feature>
<feature type="transmembrane region" description="Helical" evidence="7">
    <location>
        <begin position="71"/>
        <end position="94"/>
    </location>
</feature>
<keyword evidence="3" id="KW-0547">Nucleotide-binding</keyword>
<accession>A0A7G9S3K5</accession>
<keyword evidence="6 7" id="KW-0472">Membrane</keyword>
<dbReference type="PROSITE" id="PS50893">
    <property type="entry name" value="ABC_TRANSPORTER_2"/>
    <property type="match status" value="1"/>
</dbReference>
<dbReference type="PROSITE" id="PS50929">
    <property type="entry name" value="ABC_TM1F"/>
    <property type="match status" value="1"/>
</dbReference>
<feature type="domain" description="ABC transmembrane type-1" evidence="9">
    <location>
        <begin position="27"/>
        <end position="316"/>
    </location>
</feature>
<dbReference type="GO" id="GO:0034040">
    <property type="term" value="F:ATPase-coupled lipid transmembrane transporter activity"/>
    <property type="evidence" value="ECO:0007669"/>
    <property type="project" value="TreeGrafter"/>
</dbReference>
<evidence type="ECO:0000259" key="8">
    <source>
        <dbReference type="PROSITE" id="PS50893"/>
    </source>
</evidence>
<keyword evidence="5 7" id="KW-1133">Transmembrane helix</keyword>
<evidence type="ECO:0000313" key="10">
    <source>
        <dbReference type="EMBL" id="QNN62430.1"/>
    </source>
</evidence>
<evidence type="ECO:0000256" key="6">
    <source>
        <dbReference type="ARBA" id="ARBA00023136"/>
    </source>
</evidence>
<evidence type="ECO:0000259" key="9">
    <source>
        <dbReference type="PROSITE" id="PS50929"/>
    </source>
</evidence>
<dbReference type="Pfam" id="PF00005">
    <property type="entry name" value="ABC_tran"/>
    <property type="match status" value="1"/>
</dbReference>
<proteinExistence type="predicted"/>
<dbReference type="InterPro" id="IPR017871">
    <property type="entry name" value="ABC_transporter-like_CS"/>
</dbReference>
<protein>
    <submittedName>
        <fullName evidence="10">ABC transporter ATP-binding protein</fullName>
    </submittedName>
</protein>
<feature type="transmembrane region" description="Helical" evidence="7">
    <location>
        <begin position="285"/>
        <end position="301"/>
    </location>
</feature>
<comment type="subcellular location">
    <subcellularLocation>
        <location evidence="1">Cell membrane</location>
        <topology evidence="1">Multi-pass membrane protein</topology>
    </subcellularLocation>
</comment>
<dbReference type="GO" id="GO:0005886">
    <property type="term" value="C:plasma membrane"/>
    <property type="evidence" value="ECO:0007669"/>
    <property type="project" value="UniProtKB-SubCell"/>
</dbReference>
<dbReference type="PANTHER" id="PTHR24221:SF654">
    <property type="entry name" value="ATP-BINDING CASSETTE SUB-FAMILY B MEMBER 6"/>
    <property type="match status" value="1"/>
</dbReference>
<dbReference type="InterPro" id="IPR003593">
    <property type="entry name" value="AAA+_ATPase"/>
</dbReference>
<dbReference type="InterPro" id="IPR027417">
    <property type="entry name" value="P-loop_NTPase"/>
</dbReference>
<dbReference type="SUPFAM" id="SSF90123">
    <property type="entry name" value="ABC transporter transmembrane region"/>
    <property type="match status" value="1"/>
</dbReference>
<organism evidence="10 11">
    <name type="scientific">Leucobacter denitrificans</name>
    <dbReference type="NCBI Taxonomy" id="683042"/>
    <lineage>
        <taxon>Bacteria</taxon>
        <taxon>Bacillati</taxon>
        <taxon>Actinomycetota</taxon>
        <taxon>Actinomycetes</taxon>
        <taxon>Micrococcales</taxon>
        <taxon>Microbacteriaceae</taxon>
        <taxon>Leucobacter</taxon>
    </lineage>
</organism>
<dbReference type="SMART" id="SM00382">
    <property type="entry name" value="AAA"/>
    <property type="match status" value="1"/>
</dbReference>
<dbReference type="GO" id="GO:0005524">
    <property type="term" value="F:ATP binding"/>
    <property type="evidence" value="ECO:0007669"/>
    <property type="project" value="UniProtKB-KW"/>
</dbReference>
<dbReference type="AlphaFoldDB" id="A0A7G9S3K5"/>
<evidence type="ECO:0000313" key="11">
    <source>
        <dbReference type="Proteomes" id="UP000515934"/>
    </source>
</evidence>
<feature type="transmembrane region" description="Helical" evidence="7">
    <location>
        <begin position="174"/>
        <end position="192"/>
    </location>
</feature>
<keyword evidence="4 10" id="KW-0067">ATP-binding</keyword>
<sequence length="590" mass="63438">MKNLWQTLSKLFRVLPFGARKFFVGYSLITGALALLDIVALGLVLLTVNALAAGHAVSLPLLGDLPESMTVWVAVAVGVLFIVKGVLAIGLHWVATRKFASYELTVGDRIFDRYMRSDWARRSQMSTAEVTRLVDTAMANTTMGFLVPLSQVPVNALTFVGALSVLVVSQPLTALTAFLYLGAVSTLMFFVITPQARRAGDHNRKFSYLVATLITEMIDALKEVTLRGKLDDVGATISRNRRRATRARANVAFLSAVPKYVFEAALIGGFLVVGGVAYLVGGPEGLVTGLTLFAATGFRMMPAMNSVQASITQASSNSVYANDIVNELQFPLRESVEIARDESSLPSNPTVLKLSEVSFSYPGSSTKVLDGLNLEIPIGSSLALVGPSGAGKSTLIDILLGLSMASGGTVELDGMPLESVISQWRSRVGYVPQRVALFDASIAQNVALTWNDDFDSSKVEEVLERVNLSDLLDREAGIYRALGERGATVSGGQQQRIGIARALYSDPFVMVMDEATSALDTATEKVVTDSLNELRGSVTFITVAHRLSTIRNYDQVCYLDSGKILAKGTFDEVVAELPEFEAQARLAGLT</sequence>
<dbReference type="EMBL" id="CP060716">
    <property type="protein sequence ID" value="QNN62430.1"/>
    <property type="molecule type" value="Genomic_DNA"/>
</dbReference>
<evidence type="ECO:0000256" key="2">
    <source>
        <dbReference type="ARBA" id="ARBA00022692"/>
    </source>
</evidence>
<feature type="transmembrane region" description="Helical" evidence="7">
    <location>
        <begin position="251"/>
        <end position="279"/>
    </location>
</feature>
<dbReference type="PROSITE" id="PS00211">
    <property type="entry name" value="ABC_TRANSPORTER_1"/>
    <property type="match status" value="1"/>
</dbReference>
<dbReference type="Proteomes" id="UP000515934">
    <property type="component" value="Chromosome"/>
</dbReference>
<dbReference type="SUPFAM" id="SSF52540">
    <property type="entry name" value="P-loop containing nucleoside triphosphate hydrolases"/>
    <property type="match status" value="1"/>
</dbReference>
<dbReference type="GO" id="GO:0140359">
    <property type="term" value="F:ABC-type transporter activity"/>
    <property type="evidence" value="ECO:0007669"/>
    <property type="project" value="InterPro"/>
</dbReference>
<dbReference type="KEGG" id="ldn:H9L06_09205"/>
<keyword evidence="2 7" id="KW-0812">Transmembrane</keyword>
<evidence type="ECO:0000256" key="3">
    <source>
        <dbReference type="ARBA" id="ARBA00022741"/>
    </source>
</evidence>
<name>A0A7G9S3K5_9MICO</name>
<dbReference type="InterPro" id="IPR036640">
    <property type="entry name" value="ABC1_TM_sf"/>
</dbReference>
<evidence type="ECO:0000256" key="5">
    <source>
        <dbReference type="ARBA" id="ARBA00022989"/>
    </source>
</evidence>
<keyword evidence="11" id="KW-1185">Reference proteome</keyword>
<dbReference type="InterPro" id="IPR011527">
    <property type="entry name" value="ABC1_TM_dom"/>
</dbReference>
<gene>
    <name evidence="10" type="ORF">H9L06_09205</name>
</gene>
<dbReference type="InterPro" id="IPR003439">
    <property type="entry name" value="ABC_transporter-like_ATP-bd"/>
</dbReference>
<dbReference type="InterPro" id="IPR039421">
    <property type="entry name" value="Type_1_exporter"/>
</dbReference>
<feature type="domain" description="ABC transporter" evidence="8">
    <location>
        <begin position="352"/>
        <end position="586"/>
    </location>
</feature>
<reference evidence="10 11" key="1">
    <citation type="submission" date="2020-08" db="EMBL/GenBank/DDBJ databases">
        <title>Genome sequence of Leucobacter denitrificans KACC 14055T.</title>
        <authorList>
            <person name="Hyun D.-W."/>
            <person name="Bae J.-W."/>
        </authorList>
    </citation>
    <scope>NUCLEOTIDE SEQUENCE [LARGE SCALE GENOMIC DNA]</scope>
    <source>
        <strain evidence="10 11">KACC 14055</strain>
    </source>
</reference>
<feature type="transmembrane region" description="Helical" evidence="7">
    <location>
        <begin position="145"/>
        <end position="168"/>
    </location>
</feature>
<evidence type="ECO:0000256" key="7">
    <source>
        <dbReference type="SAM" id="Phobius"/>
    </source>
</evidence>
<evidence type="ECO:0000256" key="1">
    <source>
        <dbReference type="ARBA" id="ARBA00004651"/>
    </source>
</evidence>
<evidence type="ECO:0000256" key="4">
    <source>
        <dbReference type="ARBA" id="ARBA00022840"/>
    </source>
</evidence>